<dbReference type="Proteomes" id="UP000265515">
    <property type="component" value="Unassembled WGS sequence"/>
</dbReference>
<dbReference type="EMBL" id="BFEA01000615">
    <property type="protein sequence ID" value="GBG87477.1"/>
    <property type="molecule type" value="Genomic_DNA"/>
</dbReference>
<evidence type="ECO:0000313" key="1">
    <source>
        <dbReference type="EMBL" id="GBG87477.1"/>
    </source>
</evidence>
<dbReference type="PROSITE" id="PS51257">
    <property type="entry name" value="PROKAR_LIPOPROTEIN"/>
    <property type="match status" value="1"/>
</dbReference>
<comment type="caution">
    <text evidence="1">The sequence shown here is derived from an EMBL/GenBank/DDBJ whole genome shotgun (WGS) entry which is preliminary data.</text>
</comment>
<dbReference type="AlphaFoldDB" id="A0A388LYT1"/>
<accession>A0A388LYT1</accession>
<proteinExistence type="predicted"/>
<reference evidence="1 2" key="1">
    <citation type="journal article" date="2018" name="Cell">
        <title>The Chara Genome: Secondary Complexity and Implications for Plant Terrestrialization.</title>
        <authorList>
            <person name="Nishiyama T."/>
            <person name="Sakayama H."/>
            <person name="Vries J.D."/>
            <person name="Buschmann H."/>
            <person name="Saint-Marcoux D."/>
            <person name="Ullrich K.K."/>
            <person name="Haas F.B."/>
            <person name="Vanderstraeten L."/>
            <person name="Becker D."/>
            <person name="Lang D."/>
            <person name="Vosolsobe S."/>
            <person name="Rombauts S."/>
            <person name="Wilhelmsson P.K.I."/>
            <person name="Janitza P."/>
            <person name="Kern R."/>
            <person name="Heyl A."/>
            <person name="Rumpler F."/>
            <person name="Villalobos L.I.A.C."/>
            <person name="Clay J.M."/>
            <person name="Skokan R."/>
            <person name="Toyoda A."/>
            <person name="Suzuki Y."/>
            <person name="Kagoshima H."/>
            <person name="Schijlen E."/>
            <person name="Tajeshwar N."/>
            <person name="Catarino B."/>
            <person name="Hetherington A.J."/>
            <person name="Saltykova A."/>
            <person name="Bonnot C."/>
            <person name="Breuninger H."/>
            <person name="Symeonidi A."/>
            <person name="Radhakrishnan G.V."/>
            <person name="Van Nieuwerburgh F."/>
            <person name="Deforce D."/>
            <person name="Chang C."/>
            <person name="Karol K.G."/>
            <person name="Hedrich R."/>
            <person name="Ulvskov P."/>
            <person name="Glockner G."/>
            <person name="Delwiche C.F."/>
            <person name="Petrasek J."/>
            <person name="Van de Peer Y."/>
            <person name="Friml J."/>
            <person name="Beilby M."/>
            <person name="Dolan L."/>
            <person name="Kohara Y."/>
            <person name="Sugano S."/>
            <person name="Fujiyama A."/>
            <person name="Delaux P.-M."/>
            <person name="Quint M."/>
            <person name="TheiBen G."/>
            <person name="Hagemann M."/>
            <person name="Harholt J."/>
            <person name="Dunand C."/>
            <person name="Zachgo S."/>
            <person name="Langdale J."/>
            <person name="Maumus F."/>
            <person name="Straeten D.V.D."/>
            <person name="Gould S.B."/>
            <person name="Rensing S.A."/>
        </authorList>
    </citation>
    <scope>NUCLEOTIDE SEQUENCE [LARGE SCALE GENOMIC DNA]</scope>
    <source>
        <strain evidence="1 2">S276</strain>
    </source>
</reference>
<name>A0A388LYT1_CHABU</name>
<organism evidence="1 2">
    <name type="scientific">Chara braunii</name>
    <name type="common">Braun's stonewort</name>
    <dbReference type="NCBI Taxonomy" id="69332"/>
    <lineage>
        <taxon>Eukaryota</taxon>
        <taxon>Viridiplantae</taxon>
        <taxon>Streptophyta</taxon>
        <taxon>Charophyceae</taxon>
        <taxon>Charales</taxon>
        <taxon>Characeae</taxon>
        <taxon>Chara</taxon>
    </lineage>
</organism>
<gene>
    <name evidence="1" type="ORF">CBR_g45535</name>
</gene>
<sequence>MCRSLGGWLSEHPPDVPDGRWLAVLSPVCTLIGACVLSSPLAVDEGDFSGVVFGTLYSSYEGLSSHALGGFQFARDGRVVLWWSREHFCGAVRVHGRLSRRAYFTTARSSLAAVAAVRAFMCRGAGLWMVAFTLAHSLAMIGA</sequence>
<protein>
    <submittedName>
        <fullName evidence="1">Uncharacterized protein</fullName>
    </submittedName>
</protein>
<evidence type="ECO:0000313" key="2">
    <source>
        <dbReference type="Proteomes" id="UP000265515"/>
    </source>
</evidence>
<dbReference type="Gramene" id="GBG87477">
    <property type="protein sequence ID" value="GBG87477"/>
    <property type="gene ID" value="CBR_g45535"/>
</dbReference>
<keyword evidence="2" id="KW-1185">Reference proteome</keyword>